<evidence type="ECO:0000313" key="1">
    <source>
        <dbReference type="EMBL" id="OXS77423.1"/>
    </source>
</evidence>
<name>A0A1N6XT92_9BACI</name>
<evidence type="ECO:0000313" key="2">
    <source>
        <dbReference type="EMBL" id="SIR05540.1"/>
    </source>
</evidence>
<evidence type="ECO:0000313" key="3">
    <source>
        <dbReference type="Proteomes" id="UP000186385"/>
    </source>
</evidence>
<dbReference type="STRING" id="1017273.SAMN05443094_10548"/>
<gene>
    <name evidence="1" type="ORF">B1B05_11310</name>
    <name evidence="2" type="ORF">SAMN05443094_10548</name>
</gene>
<accession>A0A1N6XT92</accession>
<dbReference type="Proteomes" id="UP000186385">
    <property type="component" value="Unassembled WGS sequence"/>
</dbReference>
<proteinExistence type="predicted"/>
<reference evidence="4" key="2">
    <citation type="submission" date="2017-03" db="EMBL/GenBank/DDBJ databases">
        <title>Bacillus sp. V-88(T) DSM27956, whole genome shotgun sequencing project.</title>
        <authorList>
            <person name="Dastager S.G."/>
            <person name="Neurgaonkar P.S."/>
            <person name="Dharne M.S."/>
        </authorList>
    </citation>
    <scope>NUCLEOTIDE SEQUENCE [LARGE SCALE GENOMIC DNA]</scope>
    <source>
        <strain evidence="4">DSM 25145</strain>
    </source>
</reference>
<dbReference type="AlphaFoldDB" id="A0A1N6XT92"/>
<keyword evidence="4" id="KW-1185">Reference proteome</keyword>
<reference evidence="2 3" key="1">
    <citation type="submission" date="2017-01" db="EMBL/GenBank/DDBJ databases">
        <authorList>
            <person name="Mah S.A."/>
            <person name="Swanson W.J."/>
            <person name="Moy G.W."/>
            <person name="Vacquier V.D."/>
        </authorList>
    </citation>
    <scope>NUCLEOTIDE SEQUENCE [LARGE SCALE GENOMIC DNA]</scope>
    <source>
        <strain evidence="2 3">NIO-1016</strain>
    </source>
</reference>
<protein>
    <submittedName>
        <fullName evidence="2">Uncharacterized protein</fullName>
    </submittedName>
</protein>
<dbReference type="EMBL" id="FTLX01000005">
    <property type="protein sequence ID" value="SIR05540.1"/>
    <property type="molecule type" value="Genomic_DNA"/>
</dbReference>
<dbReference type="Proteomes" id="UP000215545">
    <property type="component" value="Unassembled WGS sequence"/>
</dbReference>
<dbReference type="EMBL" id="MWSK01000005">
    <property type="protein sequence ID" value="OXS77423.1"/>
    <property type="molecule type" value="Genomic_DNA"/>
</dbReference>
<evidence type="ECO:0000313" key="4">
    <source>
        <dbReference type="Proteomes" id="UP000215545"/>
    </source>
</evidence>
<reference evidence="1" key="3">
    <citation type="submission" date="2017-03" db="EMBL/GenBank/DDBJ databases">
        <authorList>
            <person name="Dastager S.G."/>
            <person name="Neurgaonkar P.S."/>
            <person name="Dharne M.S."/>
        </authorList>
    </citation>
    <scope>NUCLEOTIDE SEQUENCE</scope>
    <source>
        <strain evidence="1">DSM 25145</strain>
    </source>
</reference>
<organism evidence="2 3">
    <name type="scientific">Domibacillus enclensis</name>
    <dbReference type="NCBI Taxonomy" id="1017273"/>
    <lineage>
        <taxon>Bacteria</taxon>
        <taxon>Bacillati</taxon>
        <taxon>Bacillota</taxon>
        <taxon>Bacilli</taxon>
        <taxon>Bacillales</taxon>
        <taxon>Bacillaceae</taxon>
        <taxon>Domibacillus</taxon>
    </lineage>
</organism>
<dbReference type="RefSeq" id="WP_045849211.1">
    <property type="nucleotide sequence ID" value="NZ_FTLX01000005.1"/>
</dbReference>
<dbReference type="OrthoDB" id="2360619at2"/>
<sequence length="159" mass="18417">MLTFEEKKAIIGTFPQLTAKDVSLKRVNYHFEDSLYEKTVVVYHLHPNGNGFVFVGDMPGYEADAKGLVNVRDFTETELRAAISDSIRYLSDKPEEAPVEQEELIKETEWKNREGQTLKLANEDELWNVYTGLNLEESFESFKEAERYLLEEGFRPQSK</sequence>